<keyword evidence="2" id="KW-1185">Reference proteome</keyword>
<proteinExistence type="predicted"/>
<organism evidence="1 2">
    <name type="scientific">Cylindrodendrum hubeiense</name>
    <dbReference type="NCBI Taxonomy" id="595255"/>
    <lineage>
        <taxon>Eukaryota</taxon>
        <taxon>Fungi</taxon>
        <taxon>Dikarya</taxon>
        <taxon>Ascomycota</taxon>
        <taxon>Pezizomycotina</taxon>
        <taxon>Sordariomycetes</taxon>
        <taxon>Hypocreomycetidae</taxon>
        <taxon>Hypocreales</taxon>
        <taxon>Nectriaceae</taxon>
        <taxon>Cylindrodendrum</taxon>
    </lineage>
</organism>
<sequence length="222" mass="23633">MSICSHYLETTIRPAPVTVTKYITKARDNKAARHAASSTASSLTRAEIETLPSRAVPALAGAHCPRHGQYSSACRCWARITAQITTLATPTVTVRATRYLDVACPPTAAAVTRAVRFPCAAGWGLCSCLKAGRDDVCVRVGTRMGDHGGWGANVTGPCAAHSECGADGECEAGYICVYDGSCPCGKKRCYSAVPKGCEIQGLPWVDQRRKRALEHRASEYGL</sequence>
<gene>
    <name evidence="1" type="ORF">G7Z17_g9055</name>
</gene>
<dbReference type="AlphaFoldDB" id="A0A9P5LDQ7"/>
<reference evidence="1" key="1">
    <citation type="submission" date="2020-03" db="EMBL/GenBank/DDBJ databases">
        <title>Draft Genome Sequence of Cylindrodendrum hubeiense.</title>
        <authorList>
            <person name="Buettner E."/>
            <person name="Kellner H."/>
        </authorList>
    </citation>
    <scope>NUCLEOTIDE SEQUENCE</scope>
    <source>
        <strain evidence="1">IHI 201604</strain>
    </source>
</reference>
<dbReference type="EMBL" id="JAANBB010000246">
    <property type="protein sequence ID" value="KAF7545601.1"/>
    <property type="molecule type" value="Genomic_DNA"/>
</dbReference>
<name>A0A9P5LDQ7_9HYPO</name>
<protein>
    <submittedName>
        <fullName evidence="1">Uncharacterized protein</fullName>
    </submittedName>
</protein>
<accession>A0A9P5LDQ7</accession>
<dbReference type="Proteomes" id="UP000722485">
    <property type="component" value="Unassembled WGS sequence"/>
</dbReference>
<comment type="caution">
    <text evidence="1">The sequence shown here is derived from an EMBL/GenBank/DDBJ whole genome shotgun (WGS) entry which is preliminary data.</text>
</comment>
<evidence type="ECO:0000313" key="2">
    <source>
        <dbReference type="Proteomes" id="UP000722485"/>
    </source>
</evidence>
<evidence type="ECO:0000313" key="1">
    <source>
        <dbReference type="EMBL" id="KAF7545601.1"/>
    </source>
</evidence>
<dbReference type="OrthoDB" id="5105742at2759"/>